<feature type="signal peptide" evidence="1">
    <location>
        <begin position="1"/>
        <end position="24"/>
    </location>
</feature>
<dbReference type="EMBL" id="JABBWD010000054">
    <property type="protein sequence ID" value="KAG1772252.1"/>
    <property type="molecule type" value="Genomic_DNA"/>
</dbReference>
<evidence type="ECO:0000313" key="3">
    <source>
        <dbReference type="Proteomes" id="UP000714275"/>
    </source>
</evidence>
<reference evidence="2" key="1">
    <citation type="journal article" date="2020" name="New Phytol.">
        <title>Comparative genomics reveals dynamic genome evolution in host specialist ectomycorrhizal fungi.</title>
        <authorList>
            <person name="Lofgren L.A."/>
            <person name="Nguyen N.H."/>
            <person name="Vilgalys R."/>
            <person name="Ruytinx J."/>
            <person name="Liao H.L."/>
            <person name="Branco S."/>
            <person name="Kuo A."/>
            <person name="LaButti K."/>
            <person name="Lipzen A."/>
            <person name="Andreopoulos W."/>
            <person name="Pangilinan J."/>
            <person name="Riley R."/>
            <person name="Hundley H."/>
            <person name="Na H."/>
            <person name="Barry K."/>
            <person name="Grigoriev I.V."/>
            <person name="Stajich J.E."/>
            <person name="Kennedy P.G."/>
        </authorList>
    </citation>
    <scope>NUCLEOTIDE SEQUENCE</scope>
    <source>
        <strain evidence="2">DOB743</strain>
    </source>
</reference>
<evidence type="ECO:0000313" key="2">
    <source>
        <dbReference type="EMBL" id="KAG1772252.1"/>
    </source>
</evidence>
<accession>A0A9P6ZMF8</accession>
<dbReference type="AlphaFoldDB" id="A0A9P6ZMF8"/>
<proteinExistence type="predicted"/>
<sequence>MCTKLLHLAFQLVLHVHQFMLVHGHKNVQDGQTRIRSFVFYGQEVHGFFKILRLRIVALEDALLWDIWYTGSMLFKLINPSPHASILTGLTHPLDYVSPGQQGGDDKDGDLPDIIPVIVILTKYNMLIGRIEQNMDETFRNGLYNNAINKLTKDKAEVELHDICISPLKKFAGLDIPHAEISKPNLMEEATSSMQVLSVNVASGWSLSDTRCS</sequence>
<gene>
    <name evidence="2" type="ORF">EV702DRAFT_1048708</name>
</gene>
<evidence type="ECO:0000256" key="1">
    <source>
        <dbReference type="SAM" id="SignalP"/>
    </source>
</evidence>
<feature type="chain" id="PRO_5040127434" evidence="1">
    <location>
        <begin position="25"/>
        <end position="213"/>
    </location>
</feature>
<dbReference type="Proteomes" id="UP000714275">
    <property type="component" value="Unassembled WGS sequence"/>
</dbReference>
<keyword evidence="3" id="KW-1185">Reference proteome</keyword>
<protein>
    <submittedName>
        <fullName evidence="2">Uncharacterized protein</fullName>
    </submittedName>
</protein>
<name>A0A9P6ZMF8_9AGAM</name>
<organism evidence="2 3">
    <name type="scientific">Suillus placidus</name>
    <dbReference type="NCBI Taxonomy" id="48579"/>
    <lineage>
        <taxon>Eukaryota</taxon>
        <taxon>Fungi</taxon>
        <taxon>Dikarya</taxon>
        <taxon>Basidiomycota</taxon>
        <taxon>Agaricomycotina</taxon>
        <taxon>Agaricomycetes</taxon>
        <taxon>Agaricomycetidae</taxon>
        <taxon>Boletales</taxon>
        <taxon>Suillineae</taxon>
        <taxon>Suillaceae</taxon>
        <taxon>Suillus</taxon>
    </lineage>
</organism>
<keyword evidence="1" id="KW-0732">Signal</keyword>
<comment type="caution">
    <text evidence="2">The sequence shown here is derived from an EMBL/GenBank/DDBJ whole genome shotgun (WGS) entry which is preliminary data.</text>
</comment>
<dbReference type="OrthoDB" id="10265211at2759"/>